<dbReference type="InterPro" id="IPR013780">
    <property type="entry name" value="Glyco_hydro_b"/>
</dbReference>
<accession>A0A094SNI2</accession>
<dbReference type="Gene3D" id="3.20.20.80">
    <property type="entry name" value="Glycosidases"/>
    <property type="match status" value="1"/>
</dbReference>
<feature type="domain" description="Glycosyl hydrolase family 13 catalytic" evidence="2">
    <location>
        <begin position="39"/>
        <end position="466"/>
    </location>
</feature>
<dbReference type="InterPro" id="IPR006047">
    <property type="entry name" value="GH13_cat_dom"/>
</dbReference>
<gene>
    <name evidence="3" type="ORF">GM50_2775</name>
</gene>
<dbReference type="PANTHER" id="PTHR10357:SF209">
    <property type="entry name" value="PERIPLASMIC ALPHA-AMYLASE"/>
    <property type="match status" value="1"/>
</dbReference>
<name>A0A094SNI2_9ZZZZ</name>
<organism evidence="3">
    <name type="scientific">freshwater metagenome</name>
    <dbReference type="NCBI Taxonomy" id="449393"/>
    <lineage>
        <taxon>unclassified sequences</taxon>
        <taxon>metagenomes</taxon>
        <taxon>ecological metagenomes</taxon>
    </lineage>
</organism>
<evidence type="ECO:0000313" key="3">
    <source>
        <dbReference type="EMBL" id="KGA20158.1"/>
    </source>
</evidence>
<dbReference type="InterPro" id="IPR006046">
    <property type="entry name" value="Alpha_amylase"/>
</dbReference>
<reference evidence="3" key="1">
    <citation type="submission" date="2014-05" db="EMBL/GenBank/DDBJ databases">
        <title>Key roles for freshwater Actinobacteria revealed by deep metagenomic sequencing.</title>
        <authorList>
            <person name="Ghai R."/>
            <person name="Mizuno C.M."/>
            <person name="Picazo A."/>
            <person name="Camacho A."/>
            <person name="Rodriguez-Valera F."/>
        </authorList>
    </citation>
    <scope>NUCLEOTIDE SEQUENCE</scope>
</reference>
<sequence>MFKKILAALAVCAVLIPTSATAQDVKSPKVGLSKDLIYFVFPDRYRNGDTSNDLAGGKTTDPTSGFDPTSTAHFHGGDLKGLTGTCLPGDDGLARIKALGFTAVWLTPLVTQTDGTSQGAGYHGYWGKDFLNVDPHLGTHEDLLSFSACAKKLGLKLILDVVTNHTGDVIQYADRTAYIPQGQESAKNPAWLNTLSNYHNVGSVDRCWGVGRCEQLGDFYSLDDLATEKEEVYKGFIDVYGQWIKRYGFEGFRVDTARHVDDNFFKNWTPGINDAARSVGINDFTVYGEVWDINPMNLVTYVREKKIQTVLDFAFQRTATQFASGYSDAAVMANLFDSDDQYTTATSTASNLVTFLGNHDMGRVGFIIPATQIAAKNDLLARTKLAHSLMYFSRGIPTVYYGDEVGMTGSGNGGDQRARQSMFETKILAWKSEPRVGSNPVGDGNSFTGAATHPIALYLAEMAKLRATYPALANGEMQVRLAKGSTLVLSKYDLNEKIEYLVAFNTGNKTSQVSVTSSSNARWKTLLGSPTVTNKGSKVNLTIPAFESVVLQSTSVMPPAKIVASPLKIRKDFLTGMVEISAPLKSSGLSRVEFSVKSVGSSQWKSVGTDFNSPYRIYLSPTDYPAGSKIEIKATALNIKGDRVAFKQIETVNR</sequence>
<dbReference type="GO" id="GO:0005975">
    <property type="term" value="P:carbohydrate metabolic process"/>
    <property type="evidence" value="ECO:0007669"/>
    <property type="project" value="InterPro"/>
</dbReference>
<dbReference type="EMBL" id="JNSK01000005">
    <property type="protein sequence ID" value="KGA20158.1"/>
    <property type="molecule type" value="Genomic_DNA"/>
</dbReference>
<protein>
    <recommendedName>
        <fullName evidence="2">Glycosyl hydrolase family 13 catalytic domain-containing protein</fullName>
    </recommendedName>
</protein>
<evidence type="ECO:0000256" key="1">
    <source>
        <dbReference type="ARBA" id="ARBA00008061"/>
    </source>
</evidence>
<dbReference type="Gene3D" id="2.60.40.1180">
    <property type="entry name" value="Golgi alpha-mannosidase II"/>
    <property type="match status" value="1"/>
</dbReference>
<proteinExistence type="inferred from homology"/>
<dbReference type="AlphaFoldDB" id="A0A094SNI2"/>
<dbReference type="SUPFAM" id="SSF51445">
    <property type="entry name" value="(Trans)glycosidases"/>
    <property type="match status" value="1"/>
</dbReference>
<comment type="similarity">
    <text evidence="1">Belongs to the glycosyl hydrolase 13 family.</text>
</comment>
<dbReference type="SMART" id="SM00642">
    <property type="entry name" value="Aamy"/>
    <property type="match status" value="1"/>
</dbReference>
<dbReference type="GO" id="GO:0004556">
    <property type="term" value="F:alpha-amylase activity"/>
    <property type="evidence" value="ECO:0007669"/>
    <property type="project" value="InterPro"/>
</dbReference>
<comment type="caution">
    <text evidence="3">The sequence shown here is derived from an EMBL/GenBank/DDBJ whole genome shotgun (WGS) entry which is preliminary data.</text>
</comment>
<dbReference type="PANTHER" id="PTHR10357">
    <property type="entry name" value="ALPHA-AMYLASE FAMILY MEMBER"/>
    <property type="match status" value="1"/>
</dbReference>
<dbReference type="GO" id="GO:0043169">
    <property type="term" value="F:cation binding"/>
    <property type="evidence" value="ECO:0007669"/>
    <property type="project" value="InterPro"/>
</dbReference>
<evidence type="ECO:0000259" key="2">
    <source>
        <dbReference type="SMART" id="SM00642"/>
    </source>
</evidence>
<dbReference type="InterPro" id="IPR017853">
    <property type="entry name" value="GH"/>
</dbReference>
<dbReference type="Pfam" id="PF00128">
    <property type="entry name" value="Alpha-amylase"/>
    <property type="match status" value="1"/>
</dbReference>
<dbReference type="PRINTS" id="PR00110">
    <property type="entry name" value="ALPHAAMYLASE"/>
</dbReference>